<organism evidence="3 4">
    <name type="scientific">Pedobacter cryoconitis</name>
    <dbReference type="NCBI Taxonomy" id="188932"/>
    <lineage>
        <taxon>Bacteria</taxon>
        <taxon>Pseudomonadati</taxon>
        <taxon>Bacteroidota</taxon>
        <taxon>Sphingobacteriia</taxon>
        <taxon>Sphingobacteriales</taxon>
        <taxon>Sphingobacteriaceae</taxon>
        <taxon>Pedobacter</taxon>
    </lineage>
</organism>
<dbReference type="PANTHER" id="PTHR48050:SF13">
    <property type="entry name" value="STEROL 3-BETA-GLUCOSYLTRANSFERASE UGT80A2"/>
    <property type="match status" value="1"/>
</dbReference>
<dbReference type="EMBL" id="JACHCE010000008">
    <property type="protein sequence ID" value="MBB5638266.1"/>
    <property type="molecule type" value="Genomic_DNA"/>
</dbReference>
<dbReference type="FunFam" id="3.40.50.2000:FF:000072">
    <property type="entry name" value="Glycosyl transferase"/>
    <property type="match status" value="1"/>
</dbReference>
<comment type="caution">
    <text evidence="3">The sequence shown here is derived from an EMBL/GenBank/DDBJ whole genome shotgun (WGS) entry which is preliminary data.</text>
</comment>
<dbReference type="PANTHER" id="PTHR48050">
    <property type="entry name" value="STEROL 3-BETA-GLUCOSYLTRANSFERASE"/>
    <property type="match status" value="1"/>
</dbReference>
<dbReference type="GO" id="GO:0017000">
    <property type="term" value="P:antibiotic biosynthetic process"/>
    <property type="evidence" value="ECO:0007669"/>
    <property type="project" value="UniProtKB-ARBA"/>
</dbReference>
<evidence type="ECO:0000313" key="4">
    <source>
        <dbReference type="Proteomes" id="UP000537204"/>
    </source>
</evidence>
<dbReference type="GO" id="GO:0016758">
    <property type="term" value="F:hexosyltransferase activity"/>
    <property type="evidence" value="ECO:0007669"/>
    <property type="project" value="InterPro"/>
</dbReference>
<protein>
    <submittedName>
        <fullName evidence="3">MGT family glycosyltransferase</fullName>
    </submittedName>
</protein>
<dbReference type="Pfam" id="PF00201">
    <property type="entry name" value="UDPGT"/>
    <property type="match status" value="1"/>
</dbReference>
<evidence type="ECO:0000256" key="1">
    <source>
        <dbReference type="ARBA" id="ARBA00009995"/>
    </source>
</evidence>
<proteinExistence type="inferred from homology"/>
<keyword evidence="2 3" id="KW-0808">Transferase</keyword>
<dbReference type="GO" id="GO:0008194">
    <property type="term" value="F:UDP-glycosyltransferase activity"/>
    <property type="evidence" value="ECO:0007669"/>
    <property type="project" value="InterPro"/>
</dbReference>
<dbReference type="RefSeq" id="WP_183884113.1">
    <property type="nucleotide sequence ID" value="NZ_JACHCE010000008.1"/>
</dbReference>
<dbReference type="SUPFAM" id="SSF53756">
    <property type="entry name" value="UDP-Glycosyltransferase/glycogen phosphorylase"/>
    <property type="match status" value="1"/>
</dbReference>
<dbReference type="InterPro" id="IPR006326">
    <property type="entry name" value="UDPGT_MGT-like"/>
</dbReference>
<gene>
    <name evidence="3" type="ORF">HDE68_004195</name>
</gene>
<evidence type="ECO:0000313" key="3">
    <source>
        <dbReference type="EMBL" id="MBB5638266.1"/>
    </source>
</evidence>
<dbReference type="Gene3D" id="3.40.50.2000">
    <property type="entry name" value="Glycogen Phosphorylase B"/>
    <property type="match status" value="2"/>
</dbReference>
<dbReference type="NCBIfam" id="TIGR01426">
    <property type="entry name" value="MGT"/>
    <property type="match status" value="1"/>
</dbReference>
<sequence>MSKVLILSIPSHGHMNPILGLATELAHRGEEITFFSSEEFKTTIEEIGAEFKCYQEDLNLFQTKKDAPSTDQTTKKSSGGLIGALLQPEKFIDVLLNQIKGLKFDYIIFSAAYPYASTIASILQIPAISSFAVFATLKELMPKTNGPDGAVNKPKGMMGITPETVEEFKIVRQRLIEKYKVEINEDIFNLLFNKGNLNIIYTSEYFIPNPENYDESYIFVGPPIYNKKYEVDFPFEKLKGKKVIYISLGTVFSNYSAELNHMFFQSFTDPDTVVVMAAYQVDLSKYEVPDNFIIREYVPQLEILKHTTVAITHAGMNSIGDLLYNNIPFVSIPLGADQFYLANRAQELGATIVLDINNLNTDLLKSSVAKVLTDPSYLKNIHKISESFVRAGGYKKAVDEIFKLKSPQ</sequence>
<dbReference type="Proteomes" id="UP000537204">
    <property type="component" value="Unassembled WGS sequence"/>
</dbReference>
<reference evidence="3 4" key="1">
    <citation type="submission" date="2020-08" db="EMBL/GenBank/DDBJ databases">
        <title>Genomic Encyclopedia of Type Strains, Phase IV (KMG-V): Genome sequencing to study the core and pangenomes of soil and plant-associated prokaryotes.</title>
        <authorList>
            <person name="Whitman W."/>
        </authorList>
    </citation>
    <scope>NUCLEOTIDE SEQUENCE [LARGE SCALE GENOMIC DNA]</scope>
    <source>
        <strain evidence="3 4">S3M1</strain>
    </source>
</reference>
<dbReference type="CDD" id="cd03784">
    <property type="entry name" value="GT1_Gtf-like"/>
    <property type="match status" value="1"/>
</dbReference>
<evidence type="ECO:0000256" key="2">
    <source>
        <dbReference type="ARBA" id="ARBA00022679"/>
    </source>
</evidence>
<accession>A0A7W8ZQD2</accession>
<dbReference type="InterPro" id="IPR002213">
    <property type="entry name" value="UDP_glucos_trans"/>
</dbReference>
<dbReference type="AlphaFoldDB" id="A0A7W8ZQD2"/>
<name>A0A7W8ZQD2_9SPHI</name>
<comment type="similarity">
    <text evidence="1">Belongs to the UDP-glycosyltransferase family.</text>
</comment>
<dbReference type="InterPro" id="IPR050426">
    <property type="entry name" value="Glycosyltransferase_28"/>
</dbReference>